<organism evidence="1">
    <name type="scientific">Anguilla anguilla</name>
    <name type="common">European freshwater eel</name>
    <name type="synonym">Muraena anguilla</name>
    <dbReference type="NCBI Taxonomy" id="7936"/>
    <lineage>
        <taxon>Eukaryota</taxon>
        <taxon>Metazoa</taxon>
        <taxon>Chordata</taxon>
        <taxon>Craniata</taxon>
        <taxon>Vertebrata</taxon>
        <taxon>Euteleostomi</taxon>
        <taxon>Actinopterygii</taxon>
        <taxon>Neopterygii</taxon>
        <taxon>Teleostei</taxon>
        <taxon>Anguilliformes</taxon>
        <taxon>Anguillidae</taxon>
        <taxon>Anguilla</taxon>
    </lineage>
</organism>
<evidence type="ECO:0000313" key="1">
    <source>
        <dbReference type="EMBL" id="JAI00058.1"/>
    </source>
</evidence>
<proteinExistence type="predicted"/>
<name>A0A0E9XBC4_ANGAN</name>
<dbReference type="AlphaFoldDB" id="A0A0E9XBC4"/>
<dbReference type="EMBL" id="GBXM01008520">
    <property type="protein sequence ID" value="JAI00058.1"/>
    <property type="molecule type" value="Transcribed_RNA"/>
</dbReference>
<reference evidence="1" key="2">
    <citation type="journal article" date="2015" name="Fish Shellfish Immunol.">
        <title>Early steps in the European eel (Anguilla anguilla)-Vibrio vulnificus interaction in the gills: Role of the RtxA13 toxin.</title>
        <authorList>
            <person name="Callol A."/>
            <person name="Pajuelo D."/>
            <person name="Ebbesson L."/>
            <person name="Teles M."/>
            <person name="MacKenzie S."/>
            <person name="Amaro C."/>
        </authorList>
    </citation>
    <scope>NUCLEOTIDE SEQUENCE</scope>
</reference>
<accession>A0A0E9XBC4</accession>
<protein>
    <submittedName>
        <fullName evidence="1">Uncharacterized protein</fullName>
    </submittedName>
</protein>
<sequence>MIHHTQQHQRMDNNPLHG</sequence>
<reference evidence="1" key="1">
    <citation type="submission" date="2014-11" db="EMBL/GenBank/DDBJ databases">
        <authorList>
            <person name="Amaro Gonzalez C."/>
        </authorList>
    </citation>
    <scope>NUCLEOTIDE SEQUENCE</scope>
</reference>